<dbReference type="OrthoDB" id="12524at10239"/>
<dbReference type="KEGG" id="vg:12980244"/>
<keyword evidence="7" id="KW-0945">Host-virus interaction</keyword>
<dbReference type="InterPro" id="IPR011222">
    <property type="entry name" value="dsDNA_vir_gr_I_capsid"/>
</dbReference>
<keyword evidence="15" id="KW-1160">Virus entry into host cell</keyword>
<dbReference type="Proteomes" id="UP000140360">
    <property type="component" value="Segment"/>
</dbReference>
<keyword evidence="6" id="KW-1048">Host nucleus</keyword>
<dbReference type="GeneID" id="12980244"/>
<evidence type="ECO:0000256" key="2">
    <source>
        <dbReference type="ARBA" id="ARBA00004328"/>
    </source>
</evidence>
<keyword evidence="11" id="KW-0946">Virion</keyword>
<evidence type="ECO:0000256" key="11">
    <source>
        <dbReference type="ARBA" id="ARBA00022844"/>
    </source>
</evidence>
<keyword evidence="13" id="KW-0426">Late protein</keyword>
<keyword evidence="12" id="KW-1164">Virus endocytosis by host</keyword>
<proteinExistence type="inferred from homology"/>
<evidence type="ECO:0000313" key="17">
    <source>
        <dbReference type="EMBL" id="AFK09340.1"/>
    </source>
</evidence>
<evidence type="ECO:0000256" key="5">
    <source>
        <dbReference type="ARBA" id="ARBA00022561"/>
    </source>
</evidence>
<keyword evidence="14" id="KW-1015">Disulfide bond</keyword>
<dbReference type="RefSeq" id="YP_006383691.1">
    <property type="nucleotide sequence ID" value="NC_017982.1"/>
</dbReference>
<evidence type="ECO:0000256" key="8">
    <source>
        <dbReference type="ARBA" id="ARBA00022595"/>
    </source>
</evidence>
<evidence type="ECO:0000256" key="13">
    <source>
        <dbReference type="ARBA" id="ARBA00022921"/>
    </source>
</evidence>
<evidence type="ECO:0000256" key="9">
    <source>
        <dbReference type="ARBA" id="ARBA00022804"/>
    </source>
</evidence>
<evidence type="ECO:0000313" key="18">
    <source>
        <dbReference type="Proteomes" id="UP000140360"/>
    </source>
</evidence>
<comment type="similarity">
    <text evidence="3">Belongs to the polyomaviruses coat protein VP1 family.</text>
</comment>
<evidence type="ECO:0000256" key="15">
    <source>
        <dbReference type="ARBA" id="ARBA00023296"/>
    </source>
</evidence>
<accession>I3QJF0</accession>
<dbReference type="GO" id="GO:0019062">
    <property type="term" value="P:virion attachment to host cell"/>
    <property type="evidence" value="ECO:0007669"/>
    <property type="project" value="UniProtKB-KW"/>
</dbReference>
<organism evidence="17 18">
    <name type="scientific">Betapolyomavirus equi</name>
    <dbReference type="NCBI Taxonomy" id="1891761"/>
    <lineage>
        <taxon>Viruses</taxon>
        <taxon>Monodnaviria</taxon>
        <taxon>Shotokuvirae</taxon>
        <taxon>Cossaviricota</taxon>
        <taxon>Papovaviricetes</taxon>
        <taxon>Sepolyvirales</taxon>
        <taxon>Polyomaviridae</taxon>
        <taxon>Betapolyomavirus</taxon>
    </lineage>
</organism>
<evidence type="ECO:0000256" key="1">
    <source>
        <dbReference type="ARBA" id="ARBA00004147"/>
    </source>
</evidence>
<dbReference type="GO" id="GO:0005198">
    <property type="term" value="F:structural molecule activity"/>
    <property type="evidence" value="ECO:0007669"/>
    <property type="project" value="InterPro"/>
</dbReference>
<evidence type="ECO:0000256" key="3">
    <source>
        <dbReference type="ARBA" id="ARBA00006893"/>
    </source>
</evidence>
<dbReference type="InterPro" id="IPR000662">
    <property type="entry name" value="Capsid_VP1_Polyomavir"/>
</dbReference>
<dbReference type="Pfam" id="PF00718">
    <property type="entry name" value="Polyoma_coat"/>
    <property type="match status" value="1"/>
</dbReference>
<dbReference type="InterPro" id="IPR036931">
    <property type="entry name" value="Polyomavir_VP1_sf"/>
</dbReference>
<dbReference type="GO" id="GO:0075509">
    <property type="term" value="P:endocytosis involved in viral entry into host cell"/>
    <property type="evidence" value="ECO:0007669"/>
    <property type="project" value="UniProtKB-KW"/>
</dbReference>
<protein>
    <recommendedName>
        <fullName evidence="4">Major capsid protein VP1</fullName>
    </recommendedName>
    <alternativeName>
        <fullName evidence="16">Major structural protein VP1</fullName>
    </alternativeName>
</protein>
<evidence type="ECO:0000256" key="10">
    <source>
        <dbReference type="ARBA" id="ARBA00022828"/>
    </source>
</evidence>
<name>I3QJF0_9POLY</name>
<evidence type="ECO:0000256" key="7">
    <source>
        <dbReference type="ARBA" id="ARBA00022581"/>
    </source>
</evidence>
<keyword evidence="18" id="KW-1185">Reference proteome</keyword>
<keyword evidence="8" id="KW-1162">Viral penetration into host cytoplasm</keyword>
<dbReference type="EMBL" id="JQ412134">
    <property type="protein sequence ID" value="AFK09340.1"/>
    <property type="molecule type" value="Genomic_DNA"/>
</dbReference>
<comment type="subcellular location">
    <subcellularLocation>
        <location evidence="1">Host nucleus</location>
    </subcellularLocation>
    <subcellularLocation>
        <location evidence="2">Virion</location>
    </subcellularLocation>
</comment>
<evidence type="ECO:0000256" key="16">
    <source>
        <dbReference type="ARBA" id="ARBA00032469"/>
    </source>
</evidence>
<sequence length="354" mass="38895">MAPKRKNPGVQQVPRLLIRGGIEVLDLKSGEDSITTIECFLNPRVGHATGDLAGYSDRVTVSENFDSTDNPGENEIPCYSCARVPLPMLNDDITCNKILMWEAVSVKTEVVGVSSLTYCHHGRRLNDDEGIGLPIEGINFHMFAVGGEPLELQALLTNGRTTYHEKFIVPKPASAGNQVLNPHAKGRLDKDGLYPVEVWSADPARNENSRYFGSLTGGASTPPVLQFTNTLTTILLDENGIGPLCKGEGLFLSSADIVGFLTNRSGTMQWRGLPRYFQVTLRKRWVKNPYPVQSLLTSLFHSTQPNLQGQPMTGDDGQVEEVRVYEGMEGVPGDPDLARTLNRYGQNITELPQE</sequence>
<evidence type="ECO:0000256" key="4">
    <source>
        <dbReference type="ARBA" id="ARBA00016975"/>
    </source>
</evidence>
<dbReference type="GO" id="GO:0039620">
    <property type="term" value="C:T=7 icosahedral viral capsid"/>
    <property type="evidence" value="ECO:0007669"/>
    <property type="project" value="UniProtKB-KW"/>
</dbReference>
<dbReference type="SUPFAM" id="SSF88648">
    <property type="entry name" value="Group I dsDNA viruses"/>
    <property type="match status" value="1"/>
</dbReference>
<evidence type="ECO:0000256" key="6">
    <source>
        <dbReference type="ARBA" id="ARBA00022562"/>
    </source>
</evidence>
<dbReference type="GO" id="GO:0042025">
    <property type="term" value="C:host cell nucleus"/>
    <property type="evidence" value="ECO:0007669"/>
    <property type="project" value="UniProtKB-SubCell"/>
</dbReference>
<reference evidence="17 18" key="1">
    <citation type="journal article" date="2012" name="J. Virol.">
        <title>Complete genome sequence of a polyomavirus isolated from horses.</title>
        <authorList>
            <person name="Renshaw R.W."/>
            <person name="Wise A.G."/>
            <person name="Maes R.K."/>
            <person name="Dubovi E.J."/>
        </authorList>
    </citation>
    <scope>NUCLEOTIDE SEQUENCE [LARGE SCALE GENOMIC DNA]</scope>
    <source>
        <strain evidence="17">CU03</strain>
    </source>
</reference>
<evidence type="ECO:0000256" key="14">
    <source>
        <dbReference type="ARBA" id="ARBA00023157"/>
    </source>
</evidence>
<keyword evidence="10" id="KW-1145">T=7 icosahedral capsid protein</keyword>
<gene>
    <name evidence="17" type="ORF">EPyV_gp3</name>
</gene>
<evidence type="ECO:0000256" key="12">
    <source>
        <dbReference type="ARBA" id="ARBA00022890"/>
    </source>
</evidence>
<keyword evidence="9" id="KW-1161">Viral attachment to host cell</keyword>
<dbReference type="Gene3D" id="2.60.175.10">
    <property type="entry name" value="Capsid protein VP1,Polyomavirus"/>
    <property type="match status" value="1"/>
</dbReference>
<keyword evidence="5" id="KW-0167">Capsid protein</keyword>